<keyword evidence="2" id="KW-1133">Transmembrane helix</keyword>
<reference evidence="4" key="3">
    <citation type="submission" date="2025-09" db="UniProtKB">
        <authorList>
            <consortium name="Ensembl"/>
        </authorList>
    </citation>
    <scope>IDENTIFICATION</scope>
</reference>
<dbReference type="Proteomes" id="UP000008225">
    <property type="component" value="Chromosome 22"/>
</dbReference>
<dbReference type="GeneTree" id="ENSGT01030000234883"/>
<feature type="transmembrane region" description="Helical" evidence="2">
    <location>
        <begin position="188"/>
        <end position="211"/>
    </location>
</feature>
<feature type="compositionally biased region" description="Polar residues" evidence="1">
    <location>
        <begin position="101"/>
        <end position="124"/>
    </location>
</feature>
<dbReference type="Ensembl" id="ENSCJAT00000112820.2">
    <property type="protein sequence ID" value="ENSCJAP00000077746.1"/>
    <property type="gene ID" value="ENSCJAG00000065876.2"/>
</dbReference>
<keyword evidence="5" id="KW-1185">Reference proteome</keyword>
<dbReference type="OMA" id="FCHRDES"/>
<feature type="signal peptide" evidence="3">
    <location>
        <begin position="1"/>
        <end position="25"/>
    </location>
</feature>
<dbReference type="InParanoid" id="A0A5F4WJ70"/>
<evidence type="ECO:0000256" key="3">
    <source>
        <dbReference type="SAM" id="SignalP"/>
    </source>
</evidence>
<keyword evidence="3" id="KW-0732">Signal</keyword>
<keyword evidence="2" id="KW-0812">Transmembrane</keyword>
<evidence type="ECO:0000313" key="4">
    <source>
        <dbReference type="Ensembl" id="ENSCJAP00000077746.1"/>
    </source>
</evidence>
<feature type="compositionally biased region" description="Polar residues" evidence="1">
    <location>
        <begin position="23"/>
        <end position="38"/>
    </location>
</feature>
<accession>A0A5F4WJ70</accession>
<feature type="compositionally biased region" description="Low complexity" evidence="1">
    <location>
        <begin position="125"/>
        <end position="139"/>
    </location>
</feature>
<gene>
    <name evidence="4" type="primary">CIST1</name>
</gene>
<name>A0A5F4WJ70_CALJA</name>
<feature type="compositionally biased region" description="Polar residues" evidence="1">
    <location>
        <begin position="67"/>
        <end position="86"/>
    </location>
</feature>
<feature type="compositionally biased region" description="Low complexity" evidence="1">
    <location>
        <begin position="91"/>
        <end position="100"/>
    </location>
</feature>
<protein>
    <submittedName>
        <fullName evidence="4">Colon, intestine and stomach enriched 1</fullName>
    </submittedName>
</protein>
<proteinExistence type="predicted"/>
<sequence>MACPQLPRLLLAVLLPVLLLKASDSNDSTPSTGATTLGMSPETPATTSLISSPSIHSTLSSEKPRNTDSSPPSLDIVSTTHLSPSSPGAIPTTQPSPSSTDSRMTLSSPQPDTITLPSSGSPSAELTPSSHSTLPSSESLNPHWSLTSHSPGTDPSSMPLTSTDQTSEGPGPAPGDTGPPELHRDPGVVVIVCLLVSLLVIGSVVMAVRFCHRDESKFGRLDEVSMGSMNDRSAFAHHLQE</sequence>
<reference evidence="4" key="1">
    <citation type="submission" date="2009-03" db="EMBL/GenBank/DDBJ databases">
        <authorList>
            <person name="Warren W."/>
            <person name="Ye L."/>
            <person name="Minx P."/>
            <person name="Worley K."/>
            <person name="Gibbs R."/>
            <person name="Wilson R.K."/>
        </authorList>
    </citation>
    <scope>NUCLEOTIDE SEQUENCE [LARGE SCALE GENOMIC DNA]</scope>
</reference>
<evidence type="ECO:0000256" key="1">
    <source>
        <dbReference type="SAM" id="MobiDB-lite"/>
    </source>
</evidence>
<feature type="chain" id="PRO_5023851647" evidence="3">
    <location>
        <begin position="26"/>
        <end position="241"/>
    </location>
</feature>
<evidence type="ECO:0000256" key="2">
    <source>
        <dbReference type="SAM" id="Phobius"/>
    </source>
</evidence>
<organism evidence="4 5">
    <name type="scientific">Callithrix jacchus</name>
    <name type="common">White-tufted-ear marmoset</name>
    <name type="synonym">Simia Jacchus</name>
    <dbReference type="NCBI Taxonomy" id="9483"/>
    <lineage>
        <taxon>Eukaryota</taxon>
        <taxon>Metazoa</taxon>
        <taxon>Chordata</taxon>
        <taxon>Craniata</taxon>
        <taxon>Vertebrata</taxon>
        <taxon>Euteleostomi</taxon>
        <taxon>Mammalia</taxon>
        <taxon>Eutheria</taxon>
        <taxon>Euarchontoglires</taxon>
        <taxon>Primates</taxon>
        <taxon>Haplorrhini</taxon>
        <taxon>Platyrrhini</taxon>
        <taxon>Cebidae</taxon>
        <taxon>Callitrichinae</taxon>
        <taxon>Callithrix</taxon>
        <taxon>Callithrix</taxon>
    </lineage>
</organism>
<dbReference type="Bgee" id="ENSCJAG00000065876">
    <property type="expression patterns" value="Expressed in kidney and 2 other cell types or tissues"/>
</dbReference>
<feature type="region of interest" description="Disordered" evidence="1">
    <location>
        <begin position="23"/>
        <end position="182"/>
    </location>
</feature>
<evidence type="ECO:0000313" key="5">
    <source>
        <dbReference type="Proteomes" id="UP000008225"/>
    </source>
</evidence>
<keyword evidence="2" id="KW-0472">Membrane</keyword>
<dbReference type="AlphaFoldDB" id="A0A5F4WJ70"/>
<reference evidence="4" key="2">
    <citation type="submission" date="2025-08" db="UniProtKB">
        <authorList>
            <consortium name="Ensembl"/>
        </authorList>
    </citation>
    <scope>IDENTIFICATION</scope>
</reference>
<feature type="compositionally biased region" description="Low complexity" evidence="1">
    <location>
        <begin position="46"/>
        <end position="61"/>
    </location>
</feature>
<feature type="compositionally biased region" description="Polar residues" evidence="1">
    <location>
        <begin position="140"/>
        <end position="168"/>
    </location>
</feature>